<dbReference type="PhylomeDB" id="A7RT67"/>
<dbReference type="OMA" id="IMHYSED"/>
<protein>
    <recommendedName>
        <fullName evidence="3">Swi5-dependent recombination DNA repair protein 1 homolog</fullName>
    </recommendedName>
    <alternativeName>
        <fullName evidence="10">Meiosis protein 5 homolog</fullName>
    </alternativeName>
</protein>
<feature type="region of interest" description="Disordered" evidence="11">
    <location>
        <begin position="1"/>
        <end position="84"/>
    </location>
</feature>
<dbReference type="PANTHER" id="PTHR28643:SF1">
    <property type="entry name" value="SWI5-DEPENDENT RECOMBINATION DNA REPAIR PROTEIN 1 HOMOLOG"/>
    <property type="match status" value="1"/>
</dbReference>
<dbReference type="InterPro" id="IPR018468">
    <property type="entry name" value="SFR1/Mei5"/>
</dbReference>
<keyword evidence="4" id="KW-0227">DNA damage</keyword>
<dbReference type="Gene3D" id="6.10.140.1020">
    <property type="match status" value="1"/>
</dbReference>
<dbReference type="GO" id="GO:0000724">
    <property type="term" value="P:double-strand break repair via homologous recombination"/>
    <property type="evidence" value="ECO:0000318"/>
    <property type="project" value="GO_Central"/>
</dbReference>
<dbReference type="KEGG" id="nve:5517453"/>
<comment type="subcellular location">
    <subcellularLocation>
        <location evidence="1">Nucleus</location>
    </subcellularLocation>
</comment>
<dbReference type="InParanoid" id="A7RT67"/>
<keyword evidence="9" id="KW-0539">Nucleus</keyword>
<keyword evidence="13" id="KW-1185">Reference proteome</keyword>
<dbReference type="GO" id="GO:0032798">
    <property type="term" value="C:Swi5-Sfr1 complex"/>
    <property type="evidence" value="ECO:0000318"/>
    <property type="project" value="GO_Central"/>
</dbReference>
<accession>A7RT67</accession>
<dbReference type="Pfam" id="PF10376">
    <property type="entry name" value="Mei5"/>
    <property type="match status" value="1"/>
</dbReference>
<dbReference type="AlphaFoldDB" id="A7RT67"/>
<evidence type="ECO:0000256" key="2">
    <source>
        <dbReference type="ARBA" id="ARBA00008729"/>
    </source>
</evidence>
<evidence type="ECO:0000256" key="8">
    <source>
        <dbReference type="ARBA" id="ARBA00023204"/>
    </source>
</evidence>
<gene>
    <name evidence="12" type="ORF">NEMVEDRAFT_v1g201775</name>
</gene>
<evidence type="ECO:0000256" key="5">
    <source>
        <dbReference type="ARBA" id="ARBA00023015"/>
    </source>
</evidence>
<keyword evidence="7" id="KW-0804">Transcription</keyword>
<proteinExistence type="inferred from homology"/>
<evidence type="ECO:0000256" key="6">
    <source>
        <dbReference type="ARBA" id="ARBA00023054"/>
    </source>
</evidence>
<evidence type="ECO:0000256" key="11">
    <source>
        <dbReference type="SAM" id="MobiDB-lite"/>
    </source>
</evidence>
<evidence type="ECO:0000256" key="3">
    <source>
        <dbReference type="ARBA" id="ARBA00014688"/>
    </source>
</evidence>
<evidence type="ECO:0000256" key="1">
    <source>
        <dbReference type="ARBA" id="ARBA00004123"/>
    </source>
</evidence>
<dbReference type="EMBL" id="DS469536">
    <property type="protein sequence ID" value="EDO45407.1"/>
    <property type="molecule type" value="Genomic_DNA"/>
</dbReference>
<dbReference type="InterPro" id="IPR042429">
    <property type="entry name" value="SFR1"/>
</dbReference>
<evidence type="ECO:0000313" key="12">
    <source>
        <dbReference type="EMBL" id="EDO45407.1"/>
    </source>
</evidence>
<keyword evidence="6" id="KW-0175">Coiled coil</keyword>
<dbReference type="GO" id="GO:0045893">
    <property type="term" value="P:positive regulation of DNA-templated transcription"/>
    <property type="evidence" value="ECO:0000318"/>
    <property type="project" value="GO_Central"/>
</dbReference>
<sequence>MDSPNVPQKAKASTPCSRGYRIRAGVRSSPATSRPFVSPVLKRPSQTQGNHPTTKKPRQETITGHDDKNEKELQKPDLEDGNHVNVTLTRSGLWHSPETNKNGLLRQIAEREDKLRKLKMVKMYRTKNDLTDLQKLIDKWRNVSQEAAERLLTKIKKEPSPKMKELLDQFQIDYKLIGYSEEEEGFV</sequence>
<dbReference type="eggNOG" id="ENOG502SAW4">
    <property type="taxonomic scope" value="Eukaryota"/>
</dbReference>
<dbReference type="HOGENOM" id="CLU_1449345_0_0_1"/>
<organism evidence="12 13">
    <name type="scientific">Nematostella vectensis</name>
    <name type="common">Starlet sea anemone</name>
    <dbReference type="NCBI Taxonomy" id="45351"/>
    <lineage>
        <taxon>Eukaryota</taxon>
        <taxon>Metazoa</taxon>
        <taxon>Cnidaria</taxon>
        <taxon>Anthozoa</taxon>
        <taxon>Hexacorallia</taxon>
        <taxon>Actiniaria</taxon>
        <taxon>Edwardsiidae</taxon>
        <taxon>Nematostella</taxon>
    </lineage>
</organism>
<evidence type="ECO:0000256" key="10">
    <source>
        <dbReference type="ARBA" id="ARBA00033234"/>
    </source>
</evidence>
<dbReference type="Proteomes" id="UP000001593">
    <property type="component" value="Unassembled WGS sequence"/>
</dbReference>
<comment type="similarity">
    <text evidence="2">Belongs to the SFR1/MEI5 family.</text>
</comment>
<evidence type="ECO:0000313" key="13">
    <source>
        <dbReference type="Proteomes" id="UP000001593"/>
    </source>
</evidence>
<keyword evidence="5" id="KW-0805">Transcription regulation</keyword>
<evidence type="ECO:0000256" key="4">
    <source>
        <dbReference type="ARBA" id="ARBA00022763"/>
    </source>
</evidence>
<evidence type="ECO:0000256" key="7">
    <source>
        <dbReference type="ARBA" id="ARBA00023163"/>
    </source>
</evidence>
<dbReference type="PANTHER" id="PTHR28643">
    <property type="entry name" value="SWI5-DEPENDENT RECOMBINATION DNA REPAIR PROTEIN 1 HOMOLOG"/>
    <property type="match status" value="1"/>
</dbReference>
<evidence type="ECO:0000256" key="9">
    <source>
        <dbReference type="ARBA" id="ARBA00023242"/>
    </source>
</evidence>
<name>A7RT67_NEMVE</name>
<reference evidence="12 13" key="1">
    <citation type="journal article" date="2007" name="Science">
        <title>Sea anemone genome reveals ancestral eumetazoan gene repertoire and genomic organization.</title>
        <authorList>
            <person name="Putnam N.H."/>
            <person name="Srivastava M."/>
            <person name="Hellsten U."/>
            <person name="Dirks B."/>
            <person name="Chapman J."/>
            <person name="Salamov A."/>
            <person name="Terry A."/>
            <person name="Shapiro H."/>
            <person name="Lindquist E."/>
            <person name="Kapitonov V.V."/>
            <person name="Jurka J."/>
            <person name="Genikhovich G."/>
            <person name="Grigoriev I.V."/>
            <person name="Lucas S.M."/>
            <person name="Steele R.E."/>
            <person name="Finnerty J.R."/>
            <person name="Technau U."/>
            <person name="Martindale M.Q."/>
            <person name="Rokhsar D.S."/>
        </authorList>
    </citation>
    <scope>NUCLEOTIDE SEQUENCE [LARGE SCALE GENOMIC DNA]</scope>
    <source>
        <strain evidence="13">CH2 X CH6</strain>
    </source>
</reference>
<dbReference type="GO" id="GO:0003713">
    <property type="term" value="F:transcription coactivator activity"/>
    <property type="evidence" value="ECO:0000318"/>
    <property type="project" value="GO_Central"/>
</dbReference>
<dbReference type="OrthoDB" id="10051617at2759"/>
<feature type="compositionally biased region" description="Basic and acidic residues" evidence="11">
    <location>
        <begin position="57"/>
        <end position="82"/>
    </location>
</feature>
<keyword evidence="8" id="KW-0234">DNA repair</keyword>